<keyword evidence="3" id="KW-0479">Metal-binding</keyword>
<dbReference type="AlphaFoldDB" id="A0A2U1FDD1"/>
<dbReference type="InterPro" id="IPR002397">
    <property type="entry name" value="Cyt_P450_B"/>
</dbReference>
<protein>
    <submittedName>
        <fullName evidence="7">Cytochrome P450</fullName>
    </submittedName>
</protein>
<name>A0A2U1FDD1_9PSEU</name>
<comment type="caution">
    <text evidence="7">The sequence shown here is derived from an EMBL/GenBank/DDBJ whole genome shotgun (WGS) entry which is preliminary data.</text>
</comment>
<evidence type="ECO:0000313" key="7">
    <source>
        <dbReference type="EMBL" id="PVZ10205.1"/>
    </source>
</evidence>
<proteinExistence type="inferred from homology"/>
<gene>
    <name evidence="7" type="ORF">C8D89_105282</name>
</gene>
<dbReference type="Gene3D" id="1.10.630.10">
    <property type="entry name" value="Cytochrome P450"/>
    <property type="match status" value="1"/>
</dbReference>
<dbReference type="GO" id="GO:0020037">
    <property type="term" value="F:heme binding"/>
    <property type="evidence" value="ECO:0007669"/>
    <property type="project" value="InterPro"/>
</dbReference>
<dbReference type="PANTHER" id="PTHR46696">
    <property type="entry name" value="P450, PUTATIVE (EUROFUNG)-RELATED"/>
    <property type="match status" value="1"/>
</dbReference>
<dbReference type="GO" id="GO:0006707">
    <property type="term" value="P:cholesterol catabolic process"/>
    <property type="evidence" value="ECO:0007669"/>
    <property type="project" value="TreeGrafter"/>
</dbReference>
<dbReference type="PRINTS" id="PR00359">
    <property type="entry name" value="BP450"/>
</dbReference>
<dbReference type="PANTHER" id="PTHR46696:SF4">
    <property type="entry name" value="BIOTIN BIOSYNTHESIS CYTOCHROME P450"/>
    <property type="match status" value="1"/>
</dbReference>
<dbReference type="RefSeq" id="WP_243418049.1">
    <property type="nucleotide sequence ID" value="NZ_QEKW01000005.1"/>
</dbReference>
<evidence type="ECO:0000256" key="4">
    <source>
        <dbReference type="ARBA" id="ARBA00023002"/>
    </source>
</evidence>
<dbReference type="InterPro" id="IPR036396">
    <property type="entry name" value="Cyt_P450_sf"/>
</dbReference>
<dbReference type="Pfam" id="PF00067">
    <property type="entry name" value="p450"/>
    <property type="match status" value="1"/>
</dbReference>
<keyword evidence="4" id="KW-0560">Oxidoreductase</keyword>
<evidence type="ECO:0000256" key="1">
    <source>
        <dbReference type="ARBA" id="ARBA00010617"/>
    </source>
</evidence>
<keyword evidence="8" id="KW-1185">Reference proteome</keyword>
<dbReference type="GO" id="GO:0005506">
    <property type="term" value="F:iron ion binding"/>
    <property type="evidence" value="ECO:0007669"/>
    <property type="project" value="InterPro"/>
</dbReference>
<organism evidence="7 8">
    <name type="scientific">Actinomycetospora cinnamomea</name>
    <dbReference type="NCBI Taxonomy" id="663609"/>
    <lineage>
        <taxon>Bacteria</taxon>
        <taxon>Bacillati</taxon>
        <taxon>Actinomycetota</taxon>
        <taxon>Actinomycetes</taxon>
        <taxon>Pseudonocardiales</taxon>
        <taxon>Pseudonocardiaceae</taxon>
        <taxon>Actinomycetospora</taxon>
    </lineage>
</organism>
<evidence type="ECO:0000256" key="3">
    <source>
        <dbReference type="ARBA" id="ARBA00022723"/>
    </source>
</evidence>
<dbReference type="SUPFAM" id="SSF48264">
    <property type="entry name" value="Cytochrome P450"/>
    <property type="match status" value="1"/>
</dbReference>
<dbReference type="EMBL" id="QEKW01000005">
    <property type="protein sequence ID" value="PVZ10205.1"/>
    <property type="molecule type" value="Genomic_DNA"/>
</dbReference>
<evidence type="ECO:0000256" key="5">
    <source>
        <dbReference type="ARBA" id="ARBA00023004"/>
    </source>
</evidence>
<dbReference type="CDD" id="cd11033">
    <property type="entry name" value="CYP142-like"/>
    <property type="match status" value="1"/>
</dbReference>
<accession>A0A2U1FDD1</accession>
<dbReference type="InterPro" id="IPR001128">
    <property type="entry name" value="Cyt_P450"/>
</dbReference>
<sequence length="424" mass="46574">MTTTPVAVDPVDLSTLDFWGRPMAVRDASFAELRTERPVSWHRSPQGMLMPSEDDAGFWAVVRHADIGYVSRNPQLFCSGQGVQFQDAPPELLEATQSFLAMDAPRHTQLRKIVSAAFTPKQVRRVEDRIAHRAERIVGDLIEHLADGTGGDFVALVAKRLPMGTIYDLMGAPEEHQDALAEAADLLVAINDPDVLENLGLSDPLQAAGQALMALLGPALELAEARRNAPQDDLMTNLVQAEVDGQRLTDDEIGAFFVLLSVAGNDTTRNTIAHSMRRLVEHPDQRAWLAEDLEARMPAAVEEFVRHASPVLTFRRTATRDTELGGQRVAAGDKVVMFYESGNRDADVFVDPLRFDLSRDPNPHVGFGGGGPHFCMGNMLARTQLRQIFTQLLRRVPDLTVGEGEMLRSNFVHAVKTMPCSIGG</sequence>
<dbReference type="GO" id="GO:0008395">
    <property type="term" value="F:steroid hydroxylase activity"/>
    <property type="evidence" value="ECO:0007669"/>
    <property type="project" value="TreeGrafter"/>
</dbReference>
<dbReference type="Proteomes" id="UP000245639">
    <property type="component" value="Unassembled WGS sequence"/>
</dbReference>
<dbReference type="FunFam" id="1.10.630.10:FF:000018">
    <property type="entry name" value="Cytochrome P450 monooxygenase"/>
    <property type="match status" value="1"/>
</dbReference>
<dbReference type="GO" id="GO:0036199">
    <property type="term" value="F:cholest-4-en-3-one 26-monooxygenase activity"/>
    <property type="evidence" value="ECO:0007669"/>
    <property type="project" value="TreeGrafter"/>
</dbReference>
<comment type="similarity">
    <text evidence="1">Belongs to the cytochrome P450 family.</text>
</comment>
<keyword evidence="2" id="KW-0349">Heme</keyword>
<keyword evidence="6" id="KW-0503">Monooxygenase</keyword>
<reference evidence="7 8" key="1">
    <citation type="submission" date="2018-04" db="EMBL/GenBank/DDBJ databases">
        <title>Genomic Encyclopedia of Type Strains, Phase IV (KMG-IV): sequencing the most valuable type-strain genomes for metagenomic binning, comparative biology and taxonomic classification.</title>
        <authorList>
            <person name="Goeker M."/>
        </authorList>
    </citation>
    <scope>NUCLEOTIDE SEQUENCE [LARGE SCALE GENOMIC DNA]</scope>
    <source>
        <strain evidence="7 8">DSM 45771</strain>
    </source>
</reference>
<keyword evidence="5" id="KW-0408">Iron</keyword>
<evidence type="ECO:0000256" key="2">
    <source>
        <dbReference type="ARBA" id="ARBA00022617"/>
    </source>
</evidence>
<evidence type="ECO:0000256" key="6">
    <source>
        <dbReference type="ARBA" id="ARBA00023033"/>
    </source>
</evidence>
<evidence type="ECO:0000313" key="8">
    <source>
        <dbReference type="Proteomes" id="UP000245639"/>
    </source>
</evidence>